<accession>A0AAV2SKJ9</accession>
<reference evidence="1 2" key="1">
    <citation type="submission" date="2024-05" db="EMBL/GenBank/DDBJ databases">
        <authorList>
            <person name="Wallberg A."/>
        </authorList>
    </citation>
    <scope>NUCLEOTIDE SEQUENCE [LARGE SCALE GENOMIC DNA]</scope>
</reference>
<dbReference type="SUPFAM" id="SSF56436">
    <property type="entry name" value="C-type lectin-like"/>
    <property type="match status" value="1"/>
</dbReference>
<evidence type="ECO:0000313" key="2">
    <source>
        <dbReference type="Proteomes" id="UP001497623"/>
    </source>
</evidence>
<sequence length="431" mass="48320">MEVNIKISKLDEKLEATSSLSNKLHSATMKMNKLDEKIEIMSGMLGSIEMAADASNEKDSFILPKVNTIANGIDAITGSIDSFGHELEELKISISLFEKEMENRTINDSEIINDNINSLHTEFKESLENLSQIENYQEENIINNFSNVSADILSISNKMDKLGIVINETATQHESRIINIELNISSLGDTINNIIPSIGSVDQQVSTVNTKLNNMISAFLNIINIIKSIKSDMASNSDKFQSLEQISKVIADGFTEMRYNLISVDGNISKVLDITGNLSNNLANTSSMIQEVLQQTATYLSLKWLTVGHDMFVMFNQTMHWPDARALCKRYKLDLYQPIGILMVANYLDDNFSNTRYWVGSHGNGTHQVWLSGEILTKDGNPWHDDDRMAYNVGSNQCSYLLLNNWWAESNKKRILFSVTCTSREASVLCG</sequence>
<dbReference type="AlphaFoldDB" id="A0AAV2SKJ9"/>
<evidence type="ECO:0008006" key="3">
    <source>
        <dbReference type="Google" id="ProtNLM"/>
    </source>
</evidence>
<dbReference type="Proteomes" id="UP001497623">
    <property type="component" value="Unassembled WGS sequence"/>
</dbReference>
<organism evidence="1 2">
    <name type="scientific">Meganyctiphanes norvegica</name>
    <name type="common">Northern krill</name>
    <name type="synonym">Thysanopoda norvegica</name>
    <dbReference type="NCBI Taxonomy" id="48144"/>
    <lineage>
        <taxon>Eukaryota</taxon>
        <taxon>Metazoa</taxon>
        <taxon>Ecdysozoa</taxon>
        <taxon>Arthropoda</taxon>
        <taxon>Crustacea</taxon>
        <taxon>Multicrustacea</taxon>
        <taxon>Malacostraca</taxon>
        <taxon>Eumalacostraca</taxon>
        <taxon>Eucarida</taxon>
        <taxon>Euphausiacea</taxon>
        <taxon>Euphausiidae</taxon>
        <taxon>Meganyctiphanes</taxon>
    </lineage>
</organism>
<protein>
    <recommendedName>
        <fullName evidence="3">C-type lectin domain-containing protein</fullName>
    </recommendedName>
</protein>
<proteinExistence type="predicted"/>
<keyword evidence="2" id="KW-1185">Reference proteome</keyword>
<dbReference type="Gene3D" id="3.10.100.10">
    <property type="entry name" value="Mannose-Binding Protein A, subunit A"/>
    <property type="match status" value="1"/>
</dbReference>
<dbReference type="EMBL" id="CAXKWB010079052">
    <property type="protein sequence ID" value="CAL4203182.1"/>
    <property type="molecule type" value="Genomic_DNA"/>
</dbReference>
<name>A0AAV2SKJ9_MEGNR</name>
<dbReference type="InterPro" id="IPR016186">
    <property type="entry name" value="C-type_lectin-like/link_sf"/>
</dbReference>
<dbReference type="InterPro" id="IPR016187">
    <property type="entry name" value="CTDL_fold"/>
</dbReference>
<gene>
    <name evidence="1" type="ORF">MNOR_LOCUS37752</name>
</gene>
<evidence type="ECO:0000313" key="1">
    <source>
        <dbReference type="EMBL" id="CAL4203182.1"/>
    </source>
</evidence>
<comment type="caution">
    <text evidence="1">The sequence shown here is derived from an EMBL/GenBank/DDBJ whole genome shotgun (WGS) entry which is preliminary data.</text>
</comment>